<accession>A0A183DT60</accession>
<keyword evidence="1" id="KW-0472">Membrane</keyword>
<keyword evidence="1" id="KW-0812">Transmembrane</keyword>
<evidence type="ECO:0000313" key="2">
    <source>
        <dbReference type="WBParaSite" id="GPUH_0001191501-mRNA-1"/>
    </source>
</evidence>
<reference evidence="2" key="1">
    <citation type="submission" date="2016-06" db="UniProtKB">
        <authorList>
            <consortium name="WormBaseParasite"/>
        </authorList>
    </citation>
    <scope>IDENTIFICATION</scope>
</reference>
<evidence type="ECO:0000256" key="1">
    <source>
        <dbReference type="SAM" id="Phobius"/>
    </source>
</evidence>
<sequence>LPNHFKRDSFFGVVRPYANYANEPFPPPPLPPTPLPKAIKKLTTGLRMQPSLHCFIGCVAGRCDSSAEMYAASTETSSDKIPSTPVPFVKAAQNSTMLSVTVAVGSGLLFLNICIGLGLYRQVRSDLLQKESAKLSREETKKKLQLQYQTYAVNHQTGTNDINYMNNAGGQQLGYLPPPPPSLSQYPPITNSTTTPLDSTSSKVNDFEPCRLGAYQNYDPAHNSDTLTTKCSFQEQVHIISLKIHFCRLDLRQRQCN</sequence>
<organism evidence="2">
    <name type="scientific">Gongylonema pulchrum</name>
    <dbReference type="NCBI Taxonomy" id="637853"/>
    <lineage>
        <taxon>Eukaryota</taxon>
        <taxon>Metazoa</taxon>
        <taxon>Ecdysozoa</taxon>
        <taxon>Nematoda</taxon>
        <taxon>Chromadorea</taxon>
        <taxon>Rhabditida</taxon>
        <taxon>Spirurina</taxon>
        <taxon>Spiruromorpha</taxon>
        <taxon>Spiruroidea</taxon>
        <taxon>Gongylonematidae</taxon>
        <taxon>Gongylonema</taxon>
    </lineage>
</organism>
<name>A0A183DT60_9BILA</name>
<protein>
    <submittedName>
        <fullName evidence="2">Col_cuticle_N domain-containing protein</fullName>
    </submittedName>
</protein>
<keyword evidence="1" id="KW-1133">Transmembrane helix</keyword>
<proteinExistence type="predicted"/>
<dbReference type="WBParaSite" id="GPUH_0001191501-mRNA-1">
    <property type="protein sequence ID" value="GPUH_0001191501-mRNA-1"/>
    <property type="gene ID" value="GPUH_0001191501"/>
</dbReference>
<feature type="transmembrane region" description="Helical" evidence="1">
    <location>
        <begin position="97"/>
        <end position="120"/>
    </location>
</feature>
<dbReference type="AlphaFoldDB" id="A0A183DT60"/>